<dbReference type="InterPro" id="IPR003735">
    <property type="entry name" value="Metal_Tscrpt_repr"/>
</dbReference>
<dbReference type="PANTHER" id="PTHR33677">
    <property type="entry name" value="TRANSCRIPTIONAL REPRESSOR FRMR-RELATED"/>
    <property type="match status" value="1"/>
</dbReference>
<dbReference type="Pfam" id="PF02583">
    <property type="entry name" value="Trns_repr_metal"/>
    <property type="match status" value="1"/>
</dbReference>
<name>A0A841QBL0_9PROT</name>
<dbReference type="CDD" id="cd10148">
    <property type="entry name" value="CsoR-like_DUF156"/>
    <property type="match status" value="1"/>
</dbReference>
<evidence type="ECO:0000313" key="4">
    <source>
        <dbReference type="Proteomes" id="UP000578000"/>
    </source>
</evidence>
<dbReference type="GO" id="GO:0046872">
    <property type="term" value="F:metal ion binding"/>
    <property type="evidence" value="ECO:0007669"/>
    <property type="project" value="InterPro"/>
</dbReference>
<keyword evidence="4" id="KW-1185">Reference proteome</keyword>
<comment type="caution">
    <text evidence="3">The sequence shown here is derived from an EMBL/GenBank/DDBJ whole genome shotgun (WGS) entry which is preliminary data.</text>
</comment>
<dbReference type="Proteomes" id="UP000578000">
    <property type="component" value="Unassembled WGS sequence"/>
</dbReference>
<evidence type="ECO:0000256" key="1">
    <source>
        <dbReference type="ARBA" id="ARBA00005260"/>
    </source>
</evidence>
<proteinExistence type="inferred from homology"/>
<evidence type="ECO:0000313" key="3">
    <source>
        <dbReference type="EMBL" id="MBB6456159.1"/>
    </source>
</evidence>
<feature type="region of interest" description="Disordered" evidence="2">
    <location>
        <begin position="1"/>
        <end position="26"/>
    </location>
</feature>
<keyword evidence="3" id="KW-0238">DNA-binding</keyword>
<dbReference type="GO" id="GO:0003677">
    <property type="term" value="F:DNA binding"/>
    <property type="evidence" value="ECO:0007669"/>
    <property type="project" value="UniProtKB-KW"/>
</dbReference>
<dbReference type="InterPro" id="IPR038390">
    <property type="entry name" value="Metal_Tscrpt_repr_sf"/>
</dbReference>
<dbReference type="AlphaFoldDB" id="A0A841QBL0"/>
<organism evidence="3 4">
    <name type="scientific">Acetobacter lovaniensis</name>
    <dbReference type="NCBI Taxonomy" id="104100"/>
    <lineage>
        <taxon>Bacteria</taxon>
        <taxon>Pseudomonadati</taxon>
        <taxon>Pseudomonadota</taxon>
        <taxon>Alphaproteobacteria</taxon>
        <taxon>Acetobacterales</taxon>
        <taxon>Acetobacteraceae</taxon>
        <taxon>Acetobacter</taxon>
    </lineage>
</organism>
<dbReference type="RefSeq" id="WP_166111493.1">
    <property type="nucleotide sequence ID" value="NZ_BAABDB010000005.1"/>
</dbReference>
<dbReference type="GO" id="GO:0045892">
    <property type="term" value="P:negative regulation of DNA-templated transcription"/>
    <property type="evidence" value="ECO:0007669"/>
    <property type="project" value="UniProtKB-ARBA"/>
</dbReference>
<accession>A0A841QBL0</accession>
<sequence length="111" mass="11862">MSTDKPGCHACTPSSTPASTERHVTQPDKTALINRLKRIEGQVGGILNMVQDDRYCVDILTQLSAVKSALDGVGVQILTSHAKGCVRTAIAENGGEEALEELMGVIRKMVK</sequence>
<dbReference type="Gene3D" id="1.20.58.1000">
    <property type="entry name" value="Metal-sensitive repressor, helix protomer"/>
    <property type="match status" value="1"/>
</dbReference>
<gene>
    <name evidence="3" type="ORF">HNR55_000726</name>
</gene>
<reference evidence="3 4" key="1">
    <citation type="submission" date="2020-08" db="EMBL/GenBank/DDBJ databases">
        <title>Genomic Encyclopedia of Type Strains, Phase IV (KMG-IV): sequencing the most valuable type-strain genomes for metagenomic binning, comparative biology and taxonomic classification.</title>
        <authorList>
            <person name="Goeker M."/>
        </authorList>
    </citation>
    <scope>NUCLEOTIDE SEQUENCE [LARGE SCALE GENOMIC DNA]</scope>
    <source>
        <strain evidence="3 4">DSM 4491</strain>
    </source>
</reference>
<dbReference type="EMBL" id="JACHIE010000002">
    <property type="protein sequence ID" value="MBB6456159.1"/>
    <property type="molecule type" value="Genomic_DNA"/>
</dbReference>
<dbReference type="PANTHER" id="PTHR33677:SF3">
    <property type="entry name" value="COPPER-SENSING TRANSCRIPTIONAL REPRESSOR RICR"/>
    <property type="match status" value="1"/>
</dbReference>
<evidence type="ECO:0000256" key="2">
    <source>
        <dbReference type="SAM" id="MobiDB-lite"/>
    </source>
</evidence>
<protein>
    <submittedName>
        <fullName evidence="3">DNA-binding FrmR family transcriptional regulator</fullName>
    </submittedName>
</protein>
<comment type="similarity">
    <text evidence="1">Belongs to the FrmR/RcnR family.</text>
</comment>